<keyword evidence="2" id="KW-1185">Reference proteome</keyword>
<protein>
    <submittedName>
        <fullName evidence="1">Uncharacterized protein</fullName>
    </submittedName>
</protein>
<dbReference type="EMBL" id="JBEEWF010000010">
    <property type="protein sequence ID" value="MEQ5349471.1"/>
    <property type="molecule type" value="Genomic_DNA"/>
</dbReference>
<organism evidence="1 2">
    <name type="scientific">Proteus genomosp. 6</name>
    <dbReference type="NCBI Taxonomy" id="1311820"/>
    <lineage>
        <taxon>Bacteria</taxon>
        <taxon>Pseudomonadati</taxon>
        <taxon>Pseudomonadota</taxon>
        <taxon>Gammaproteobacteria</taxon>
        <taxon>Enterobacterales</taxon>
        <taxon>Morganellaceae</taxon>
        <taxon>Proteus</taxon>
    </lineage>
</organism>
<evidence type="ECO:0000313" key="1">
    <source>
        <dbReference type="EMBL" id="MEQ5349471.1"/>
    </source>
</evidence>
<sequence>MATLIQRNGNPNVNRPLPEIPKDIELENKFNFLSKNRDEKCDVNNNHITFANTRVSNKNNILIDKNIICIHNQESDYAQPFDSLNIDYDYAYSKPYRNLDANTGEYESLNRETMETCNDHLYEEIEPYKKIEDTALNIDDNQINQYETLFQYEKNDEEIENNIYDTFGDEKNRLKK</sequence>
<comment type="caution">
    <text evidence="1">The sequence shown here is derived from an EMBL/GenBank/DDBJ whole genome shotgun (WGS) entry which is preliminary data.</text>
</comment>
<evidence type="ECO:0000313" key="2">
    <source>
        <dbReference type="Proteomes" id="UP001436462"/>
    </source>
</evidence>
<dbReference type="Proteomes" id="UP001436462">
    <property type="component" value="Unassembled WGS sequence"/>
</dbReference>
<accession>A0ABV1LCN4</accession>
<reference evidence="1 2" key="1">
    <citation type="submission" date="2024-04" db="EMBL/GenBank/DDBJ databases">
        <title>Role of Flies in the Dissemination of Carbapenem-Resistant Enterobacteriaceae (CRE): An Epidemiological and Genomic Study in China.</title>
        <authorList>
            <person name="Kaichao C."/>
            <person name="Zhang R."/>
            <person name="Chen S."/>
        </authorList>
    </citation>
    <scope>NUCLEOTIDE SEQUENCE [LARGE SCALE GENOMIC DNA]</scope>
    <source>
        <strain evidence="2">fly-1011</strain>
    </source>
</reference>
<proteinExistence type="predicted"/>
<name>A0ABV1LCN4_9GAMM</name>
<dbReference type="RefSeq" id="WP_349420144.1">
    <property type="nucleotide sequence ID" value="NZ_JBEEWF010000010.1"/>
</dbReference>
<gene>
    <name evidence="1" type="ORF">ABN253_14935</name>
</gene>